<accession>A0A919EKF7</accession>
<dbReference type="EMBL" id="BNCK01000005">
    <property type="protein sequence ID" value="GHF94649.1"/>
    <property type="molecule type" value="Genomic_DNA"/>
</dbReference>
<evidence type="ECO:0000313" key="2">
    <source>
        <dbReference type="EMBL" id="GHF94649.1"/>
    </source>
</evidence>
<sequence length="55" mass="6220">MKSVYRWLILIALICAAISCYSYGSASGFFVFIVLGLVFEGAFWFKLFESKPKSN</sequence>
<evidence type="ECO:0000256" key="1">
    <source>
        <dbReference type="SAM" id="Phobius"/>
    </source>
</evidence>
<reference evidence="2" key="2">
    <citation type="submission" date="2020-09" db="EMBL/GenBank/DDBJ databases">
        <authorList>
            <person name="Sun Q."/>
            <person name="Kim S."/>
        </authorList>
    </citation>
    <scope>NUCLEOTIDE SEQUENCE</scope>
    <source>
        <strain evidence="2">KCTC 42731</strain>
    </source>
</reference>
<name>A0A919EKF7_9GAMM</name>
<reference evidence="2" key="1">
    <citation type="journal article" date="2014" name="Int. J. Syst. Evol. Microbiol.">
        <title>Complete genome sequence of Corynebacterium casei LMG S-19264T (=DSM 44701T), isolated from a smear-ripened cheese.</title>
        <authorList>
            <consortium name="US DOE Joint Genome Institute (JGI-PGF)"/>
            <person name="Walter F."/>
            <person name="Albersmeier A."/>
            <person name="Kalinowski J."/>
            <person name="Ruckert C."/>
        </authorList>
    </citation>
    <scope>NUCLEOTIDE SEQUENCE</scope>
    <source>
        <strain evidence="2">KCTC 42731</strain>
    </source>
</reference>
<organism evidence="2 3">
    <name type="scientific">Thalassotalea marina</name>
    <dbReference type="NCBI Taxonomy" id="1673741"/>
    <lineage>
        <taxon>Bacteria</taxon>
        <taxon>Pseudomonadati</taxon>
        <taxon>Pseudomonadota</taxon>
        <taxon>Gammaproteobacteria</taxon>
        <taxon>Alteromonadales</taxon>
        <taxon>Colwelliaceae</taxon>
        <taxon>Thalassotalea</taxon>
    </lineage>
</organism>
<feature type="transmembrane region" description="Helical" evidence="1">
    <location>
        <begin position="7"/>
        <end position="24"/>
    </location>
</feature>
<keyword evidence="3" id="KW-1185">Reference proteome</keyword>
<comment type="caution">
    <text evidence="2">The sequence shown here is derived from an EMBL/GenBank/DDBJ whole genome shotgun (WGS) entry which is preliminary data.</text>
</comment>
<dbReference type="AlphaFoldDB" id="A0A919EKF7"/>
<proteinExistence type="predicted"/>
<gene>
    <name evidence="2" type="ORF">GCM10017161_23630</name>
</gene>
<protein>
    <recommendedName>
        <fullName evidence="4">Lipoprotein</fullName>
    </recommendedName>
</protein>
<feature type="transmembrane region" description="Helical" evidence="1">
    <location>
        <begin position="30"/>
        <end position="48"/>
    </location>
</feature>
<dbReference type="Proteomes" id="UP000623842">
    <property type="component" value="Unassembled WGS sequence"/>
</dbReference>
<evidence type="ECO:0000313" key="3">
    <source>
        <dbReference type="Proteomes" id="UP000623842"/>
    </source>
</evidence>
<keyword evidence="1" id="KW-1133">Transmembrane helix</keyword>
<evidence type="ECO:0008006" key="4">
    <source>
        <dbReference type="Google" id="ProtNLM"/>
    </source>
</evidence>
<dbReference type="PROSITE" id="PS51257">
    <property type="entry name" value="PROKAR_LIPOPROTEIN"/>
    <property type="match status" value="1"/>
</dbReference>
<keyword evidence="1" id="KW-0472">Membrane</keyword>
<keyword evidence="1" id="KW-0812">Transmembrane</keyword>